<dbReference type="AlphaFoldDB" id="A0A0A9CFG1"/>
<proteinExistence type="predicted"/>
<evidence type="ECO:0000313" key="2">
    <source>
        <dbReference type="EMBL" id="JAD74331.1"/>
    </source>
</evidence>
<evidence type="ECO:0000256" key="1">
    <source>
        <dbReference type="SAM" id="MobiDB-lite"/>
    </source>
</evidence>
<protein>
    <submittedName>
        <fullName evidence="2">Uncharacterized protein</fullName>
    </submittedName>
</protein>
<feature type="region of interest" description="Disordered" evidence="1">
    <location>
        <begin position="1"/>
        <end position="44"/>
    </location>
</feature>
<reference evidence="2" key="2">
    <citation type="journal article" date="2015" name="Data Brief">
        <title>Shoot transcriptome of the giant reed, Arundo donax.</title>
        <authorList>
            <person name="Barrero R.A."/>
            <person name="Guerrero F.D."/>
            <person name="Moolhuijzen P."/>
            <person name="Goolsby J.A."/>
            <person name="Tidwell J."/>
            <person name="Bellgard S.E."/>
            <person name="Bellgard M.I."/>
        </authorList>
    </citation>
    <scope>NUCLEOTIDE SEQUENCE</scope>
    <source>
        <tissue evidence="2">Shoot tissue taken approximately 20 cm above the soil surface</tissue>
    </source>
</reference>
<accession>A0A0A9CFG1</accession>
<sequence>MVGHPNHLRPLGPPQEHVSGQVSSFGGLPDHLQHQGDTDASRWGRGTAFCPSKFLIRCMCHPNA</sequence>
<dbReference type="EMBL" id="GBRH01223564">
    <property type="protein sequence ID" value="JAD74331.1"/>
    <property type="molecule type" value="Transcribed_RNA"/>
</dbReference>
<organism evidence="2">
    <name type="scientific">Arundo donax</name>
    <name type="common">Giant reed</name>
    <name type="synonym">Donax arundinaceus</name>
    <dbReference type="NCBI Taxonomy" id="35708"/>
    <lineage>
        <taxon>Eukaryota</taxon>
        <taxon>Viridiplantae</taxon>
        <taxon>Streptophyta</taxon>
        <taxon>Embryophyta</taxon>
        <taxon>Tracheophyta</taxon>
        <taxon>Spermatophyta</taxon>
        <taxon>Magnoliopsida</taxon>
        <taxon>Liliopsida</taxon>
        <taxon>Poales</taxon>
        <taxon>Poaceae</taxon>
        <taxon>PACMAD clade</taxon>
        <taxon>Arundinoideae</taxon>
        <taxon>Arundineae</taxon>
        <taxon>Arundo</taxon>
    </lineage>
</organism>
<feature type="compositionally biased region" description="Basic and acidic residues" evidence="1">
    <location>
        <begin position="31"/>
        <end position="42"/>
    </location>
</feature>
<name>A0A0A9CFG1_ARUDO</name>
<reference evidence="2" key="1">
    <citation type="submission" date="2014-09" db="EMBL/GenBank/DDBJ databases">
        <authorList>
            <person name="Magalhaes I.L.F."/>
            <person name="Oliveira U."/>
            <person name="Santos F.R."/>
            <person name="Vidigal T.H.D.A."/>
            <person name="Brescovit A.D."/>
            <person name="Santos A.J."/>
        </authorList>
    </citation>
    <scope>NUCLEOTIDE SEQUENCE</scope>
    <source>
        <tissue evidence="2">Shoot tissue taken approximately 20 cm above the soil surface</tissue>
    </source>
</reference>